<evidence type="ECO:0000313" key="3">
    <source>
        <dbReference type="EMBL" id="MCF6139065.1"/>
    </source>
</evidence>
<dbReference type="PANTHER" id="PTHR34068:SF2">
    <property type="entry name" value="UPF0145 PROTEIN SCO3412"/>
    <property type="match status" value="1"/>
</dbReference>
<name>A0ABS9H536_9BACL</name>
<gene>
    <name evidence="3" type="ORF">L2716_15095</name>
</gene>
<dbReference type="RefSeq" id="WP_236337688.1">
    <property type="nucleotide sequence ID" value="NZ_JAKIJS010000001.1"/>
</dbReference>
<accession>A0ABS9H536</accession>
<comment type="similarity">
    <text evidence="1 2">Belongs to the UPF0145 family.</text>
</comment>
<dbReference type="Proteomes" id="UP001649381">
    <property type="component" value="Unassembled WGS sequence"/>
</dbReference>
<dbReference type="EMBL" id="JAKIJS010000001">
    <property type="protein sequence ID" value="MCF6139065.1"/>
    <property type="molecule type" value="Genomic_DNA"/>
</dbReference>
<evidence type="ECO:0000256" key="2">
    <source>
        <dbReference type="HAMAP-Rule" id="MF_00338"/>
    </source>
</evidence>
<dbReference type="SUPFAM" id="SSF117782">
    <property type="entry name" value="YbjQ-like"/>
    <property type="match status" value="1"/>
</dbReference>
<dbReference type="PANTHER" id="PTHR34068">
    <property type="entry name" value="UPF0145 PROTEIN YBJQ"/>
    <property type="match status" value="1"/>
</dbReference>
<dbReference type="Pfam" id="PF01906">
    <property type="entry name" value="YbjQ_1"/>
    <property type="match status" value="1"/>
</dbReference>
<keyword evidence="4" id="KW-1185">Reference proteome</keyword>
<comment type="caution">
    <text evidence="3">The sequence shown here is derived from an EMBL/GenBank/DDBJ whole genome shotgun (WGS) entry which is preliminary data.</text>
</comment>
<proteinExistence type="inferred from homology"/>
<reference evidence="3 4" key="1">
    <citation type="submission" date="2022-01" db="EMBL/GenBank/DDBJ databases">
        <title>Alkalihalobacillus sp. EGI L200015, a novel bacterium isolated from a salt lake sediment.</title>
        <authorList>
            <person name="Gao L."/>
            <person name="Fang B.-Z."/>
            <person name="Li W.-J."/>
        </authorList>
    </citation>
    <scope>NUCLEOTIDE SEQUENCE [LARGE SCALE GENOMIC DNA]</scope>
    <source>
        <strain evidence="3 4">KCTC 12718</strain>
    </source>
</reference>
<dbReference type="InterPro" id="IPR002765">
    <property type="entry name" value="UPF0145_YbjQ-like"/>
</dbReference>
<evidence type="ECO:0000313" key="4">
    <source>
        <dbReference type="Proteomes" id="UP001649381"/>
    </source>
</evidence>
<protein>
    <recommendedName>
        <fullName evidence="2">UPF0145 protein L2716_15095</fullName>
    </recommendedName>
</protein>
<dbReference type="InterPro" id="IPR035439">
    <property type="entry name" value="UPF0145_dom_sf"/>
</dbReference>
<dbReference type="Gene3D" id="3.30.110.70">
    <property type="entry name" value="Hypothetical protein apc22750. Chain B"/>
    <property type="match status" value="1"/>
</dbReference>
<evidence type="ECO:0000256" key="1">
    <source>
        <dbReference type="ARBA" id="ARBA00010751"/>
    </source>
</evidence>
<dbReference type="HAMAP" id="MF_00338">
    <property type="entry name" value="UPF0145"/>
    <property type="match status" value="1"/>
</dbReference>
<sequence length="107" mass="11799">MIIVNTETVTGYEIEEMLGVVRGNIVQAKHLGKDIVAGFRTLFGGEIKEYSEMLTDARKRAMFLMVEDAKDIGADGIVNVRFVTSQVMQGASELLVYGTAVKLKKKD</sequence>
<organism evidence="3 4">
    <name type="scientific">Pseudalkalibacillus berkeleyi</name>
    <dbReference type="NCBI Taxonomy" id="1069813"/>
    <lineage>
        <taxon>Bacteria</taxon>
        <taxon>Bacillati</taxon>
        <taxon>Bacillota</taxon>
        <taxon>Bacilli</taxon>
        <taxon>Bacillales</taxon>
        <taxon>Fictibacillaceae</taxon>
        <taxon>Pseudalkalibacillus</taxon>
    </lineage>
</organism>